<evidence type="ECO:0000313" key="10">
    <source>
        <dbReference type="Proteomes" id="UP000288071"/>
    </source>
</evidence>
<dbReference type="GO" id="GO:0098797">
    <property type="term" value="C:plasma membrane protein complex"/>
    <property type="evidence" value="ECO:0007669"/>
    <property type="project" value="TreeGrafter"/>
</dbReference>
<feature type="transmembrane region" description="Helical" evidence="7">
    <location>
        <begin position="352"/>
        <end position="378"/>
    </location>
</feature>
<evidence type="ECO:0000259" key="8">
    <source>
        <dbReference type="Pfam" id="PF02687"/>
    </source>
</evidence>
<comment type="similarity">
    <text evidence="2">Belongs to the ABC-4 integral membrane protein family. LolC/E subfamily.</text>
</comment>
<dbReference type="InterPro" id="IPR051447">
    <property type="entry name" value="Lipoprotein-release_system"/>
</dbReference>
<feature type="transmembrane region" description="Helical" evidence="7">
    <location>
        <begin position="710"/>
        <end position="732"/>
    </location>
</feature>
<organism evidence="9 10">
    <name type="scientific">Paenirhodobacter huangdaonensis</name>
    <dbReference type="NCBI Taxonomy" id="2501515"/>
    <lineage>
        <taxon>Bacteria</taxon>
        <taxon>Pseudomonadati</taxon>
        <taxon>Pseudomonadota</taxon>
        <taxon>Alphaproteobacteria</taxon>
        <taxon>Rhodobacterales</taxon>
        <taxon>Rhodobacter group</taxon>
        <taxon>Paenirhodobacter</taxon>
    </lineage>
</organism>
<feature type="domain" description="ABC3 transporter permease C-terminal" evidence="8">
    <location>
        <begin position="273"/>
        <end position="386"/>
    </location>
</feature>
<dbReference type="AlphaFoldDB" id="A0A3S4MLX7"/>
<keyword evidence="4 7" id="KW-0812">Transmembrane</keyword>
<dbReference type="EMBL" id="SAVA01000001">
    <property type="protein sequence ID" value="RWR55095.1"/>
    <property type="molecule type" value="Genomic_DNA"/>
</dbReference>
<keyword evidence="5 7" id="KW-1133">Transmembrane helix</keyword>
<dbReference type="Proteomes" id="UP000288071">
    <property type="component" value="Unassembled WGS sequence"/>
</dbReference>
<gene>
    <name evidence="9" type="ORF">EOW66_02870</name>
</gene>
<feature type="domain" description="ABC3 transporter permease C-terminal" evidence="8">
    <location>
        <begin position="661"/>
        <end position="774"/>
    </location>
</feature>
<proteinExistence type="inferred from homology"/>
<protein>
    <submittedName>
        <fullName evidence="9">FtsX-like permease family protein</fullName>
    </submittedName>
</protein>
<feature type="transmembrane region" description="Helical" evidence="7">
    <location>
        <begin position="263"/>
        <end position="290"/>
    </location>
</feature>
<reference evidence="9" key="1">
    <citation type="submission" date="2019-01" db="EMBL/GenBank/DDBJ databases">
        <title>Sinorhodobacter populi sp. nov. isolated from the symptomatic bark tissue of Populus euramericana canker.</title>
        <authorList>
            <person name="Xu G."/>
        </authorList>
    </citation>
    <scope>NUCLEOTIDE SEQUENCE [LARGE SCALE GENOMIC DNA]</scope>
    <source>
        <strain evidence="9">CGMCC 1.12963</strain>
    </source>
</reference>
<comment type="caution">
    <text evidence="9">The sequence shown here is derived from an EMBL/GenBank/DDBJ whole genome shotgun (WGS) entry which is preliminary data.</text>
</comment>
<feature type="transmembrane region" description="Helical" evidence="7">
    <location>
        <begin position="433"/>
        <end position="454"/>
    </location>
</feature>
<evidence type="ECO:0000256" key="7">
    <source>
        <dbReference type="SAM" id="Phobius"/>
    </source>
</evidence>
<evidence type="ECO:0000256" key="5">
    <source>
        <dbReference type="ARBA" id="ARBA00022989"/>
    </source>
</evidence>
<dbReference type="PANTHER" id="PTHR30489:SF0">
    <property type="entry name" value="LIPOPROTEIN-RELEASING SYSTEM TRANSMEMBRANE PROTEIN LOLE"/>
    <property type="match status" value="1"/>
</dbReference>
<comment type="subcellular location">
    <subcellularLocation>
        <location evidence="1">Cell membrane</location>
        <topology evidence="1">Multi-pass membrane protein</topology>
    </subcellularLocation>
</comment>
<evidence type="ECO:0000256" key="2">
    <source>
        <dbReference type="ARBA" id="ARBA00005236"/>
    </source>
</evidence>
<accession>A0A3S4MLX7</accession>
<dbReference type="InterPro" id="IPR003838">
    <property type="entry name" value="ABC3_permease_C"/>
</dbReference>
<sequence length="787" mass="84179">MRALDRKLLRDLRRIWAQALAIALVLGCGVMVLVLATGTERSLRLARQSFYDRMQFADVFASATRVPKGQLAEIAAIPGVAQAEARISMQVVLDLPGQTKPAQARLVSLPEAGAPVLNRPVLRTGRLPDPRATDEVALSESFAEANHLFPGSSFGAILNGQWRELRVTGLMLSPEFVYLIGPGSVMPDDSRYGVIWMGEVPAAAAAGLTGAFNDLALTLTRGASRDRVIDALDRQLAPWGGTGAYGRDLQSSDQFLSGELDQLGAMAVILPPIFLIVSAFLVNMVMGRLIGLERPVIGLLKAMGFTGREIALHYLKLAAGIGLVGVLIGWGAGWWLGAELTALYTRFYRFPWLVYTPGTASFALSALMGLGAVVAGALRAVRGSARLAPAVAMQPPAPPRFRRGQIDALAARFGLRQTTMMILRAITRWPGRALVTSLGVAASIAVLVACFFTYDAISSVIDAAFSRTNRQTVTLTLAENAPRSVLEDAAHLPGVLRAEGALMVPVRLSHGPRSERTVLEARSPEAALVQTLDAGGRTVPLPADGLALPESLATKLDLGAGDRLTVTLLAPPRDSFEIAVTRVIRQDLGETVRIPAAALAARMRMAEQVNRIDLLLDPDRMAEFERAVKATPAIAGTLFWPDVQRQFDATLNENLTRSVSIYAVLGVLITIGVVYNAARIRLSERSYELASLRVLGFSRAEVGGVLVGELMLLTLLAIPPGLLGGYGFAALIAEGFSTDVVRIPLVIARRTYAVAALIATVSALVAALAVRRRLDRVSLATALKQRE</sequence>
<keyword evidence="10" id="KW-1185">Reference proteome</keyword>
<keyword evidence="3" id="KW-1003">Cell membrane</keyword>
<evidence type="ECO:0000256" key="6">
    <source>
        <dbReference type="ARBA" id="ARBA00023136"/>
    </source>
</evidence>
<evidence type="ECO:0000256" key="3">
    <source>
        <dbReference type="ARBA" id="ARBA00022475"/>
    </source>
</evidence>
<feature type="transmembrane region" description="Helical" evidence="7">
    <location>
        <begin position="311"/>
        <end position="332"/>
    </location>
</feature>
<dbReference type="PANTHER" id="PTHR30489">
    <property type="entry name" value="LIPOPROTEIN-RELEASING SYSTEM TRANSMEMBRANE PROTEIN LOLE"/>
    <property type="match status" value="1"/>
</dbReference>
<dbReference type="PROSITE" id="PS51257">
    <property type="entry name" value="PROKAR_LIPOPROTEIN"/>
    <property type="match status" value="1"/>
</dbReference>
<dbReference type="GO" id="GO:0044874">
    <property type="term" value="P:lipoprotein localization to outer membrane"/>
    <property type="evidence" value="ECO:0007669"/>
    <property type="project" value="TreeGrafter"/>
</dbReference>
<keyword evidence="6 7" id="KW-0472">Membrane</keyword>
<dbReference type="Pfam" id="PF02687">
    <property type="entry name" value="FtsX"/>
    <property type="match status" value="2"/>
</dbReference>
<feature type="transmembrane region" description="Helical" evidence="7">
    <location>
        <begin position="752"/>
        <end position="770"/>
    </location>
</feature>
<reference evidence="9" key="2">
    <citation type="submission" date="2019-01" db="EMBL/GenBank/DDBJ databases">
        <authorList>
            <person name="Li Y."/>
        </authorList>
    </citation>
    <scope>NUCLEOTIDE SEQUENCE [LARGE SCALE GENOMIC DNA]</scope>
    <source>
        <strain evidence="9">CGMCC 1.12963</strain>
    </source>
</reference>
<evidence type="ECO:0000256" key="4">
    <source>
        <dbReference type="ARBA" id="ARBA00022692"/>
    </source>
</evidence>
<evidence type="ECO:0000256" key="1">
    <source>
        <dbReference type="ARBA" id="ARBA00004651"/>
    </source>
</evidence>
<evidence type="ECO:0000313" key="9">
    <source>
        <dbReference type="EMBL" id="RWR55095.1"/>
    </source>
</evidence>
<feature type="transmembrane region" description="Helical" evidence="7">
    <location>
        <begin position="659"/>
        <end position="678"/>
    </location>
</feature>
<name>A0A3S4MLX7_9RHOB</name>